<evidence type="ECO:0000313" key="3">
    <source>
        <dbReference type="Proteomes" id="UP000823736"/>
    </source>
</evidence>
<sequence length="56" mass="6150">MAAPANIVGEALDFLVSNPLFTVVLAGMLGFVFFMYLLVRRTVLGLREGFESGKDR</sequence>
<evidence type="ECO:0000313" key="2">
    <source>
        <dbReference type="EMBL" id="MBP1987887.1"/>
    </source>
</evidence>
<comment type="caution">
    <text evidence="2">The sequence shown here is derived from an EMBL/GenBank/DDBJ whole genome shotgun (WGS) entry which is preliminary data.</text>
</comment>
<dbReference type="Proteomes" id="UP000823736">
    <property type="component" value="Unassembled WGS sequence"/>
</dbReference>
<dbReference type="OrthoDB" id="246670at2157"/>
<evidence type="ECO:0000256" key="1">
    <source>
        <dbReference type="SAM" id="Phobius"/>
    </source>
</evidence>
<dbReference type="EMBL" id="JAGGLC010000005">
    <property type="protein sequence ID" value="MBP1987887.1"/>
    <property type="molecule type" value="Genomic_DNA"/>
</dbReference>
<reference evidence="2" key="1">
    <citation type="submission" date="2021-03" db="EMBL/GenBank/DDBJ databases">
        <title>Genomic Encyclopedia of Type Strains, Phase IV (KMG-IV): sequencing the most valuable type-strain genomes for metagenomic binning, comparative biology and taxonomic classification.</title>
        <authorList>
            <person name="Goeker M."/>
        </authorList>
    </citation>
    <scope>NUCLEOTIDE SEQUENCE</scope>
    <source>
        <strain evidence="2">DSM 26232</strain>
    </source>
</reference>
<keyword evidence="3" id="KW-1185">Reference proteome</keyword>
<dbReference type="AlphaFoldDB" id="A0A8T4GXY3"/>
<accession>A0A8T4GXY3</accession>
<dbReference type="InterPro" id="IPR057181">
    <property type="entry name" value="DUF7859"/>
</dbReference>
<keyword evidence="1" id="KW-0812">Transmembrane</keyword>
<dbReference type="RefSeq" id="WP_209492246.1">
    <property type="nucleotide sequence ID" value="NZ_JAGGLC010000005.1"/>
</dbReference>
<keyword evidence="1" id="KW-0472">Membrane</keyword>
<gene>
    <name evidence="2" type="ORF">J2753_002397</name>
</gene>
<keyword evidence="1" id="KW-1133">Transmembrane helix</keyword>
<protein>
    <submittedName>
        <fullName evidence="2">Uncharacterized protein</fullName>
    </submittedName>
</protein>
<feature type="transmembrane region" description="Helical" evidence="1">
    <location>
        <begin position="20"/>
        <end position="39"/>
    </location>
</feature>
<dbReference type="Pfam" id="PF25258">
    <property type="entry name" value="DUF7859"/>
    <property type="match status" value="1"/>
</dbReference>
<name>A0A8T4GXY3_9EURY</name>
<proteinExistence type="predicted"/>
<organism evidence="2 3">
    <name type="scientific">Halolamina salifodinae</name>
    <dbReference type="NCBI Taxonomy" id="1202767"/>
    <lineage>
        <taxon>Archaea</taxon>
        <taxon>Methanobacteriati</taxon>
        <taxon>Methanobacteriota</taxon>
        <taxon>Stenosarchaea group</taxon>
        <taxon>Halobacteria</taxon>
        <taxon>Halobacteriales</taxon>
        <taxon>Haloferacaceae</taxon>
    </lineage>
</organism>